<evidence type="ECO:0000259" key="7">
    <source>
        <dbReference type="PROSITE" id="PS50106"/>
    </source>
</evidence>
<evidence type="ECO:0000256" key="1">
    <source>
        <dbReference type="ARBA" id="ARBA00009179"/>
    </source>
</evidence>
<dbReference type="SMART" id="SM00228">
    <property type="entry name" value="PDZ"/>
    <property type="match status" value="1"/>
</dbReference>
<feature type="domain" description="PDZ" evidence="7">
    <location>
        <begin position="238"/>
        <end position="309"/>
    </location>
</feature>
<dbReference type="PROSITE" id="PS50106">
    <property type="entry name" value="PDZ"/>
    <property type="match status" value="1"/>
</dbReference>
<keyword evidence="6" id="KW-0472">Membrane</keyword>
<dbReference type="Gene3D" id="3.30.750.44">
    <property type="match status" value="1"/>
</dbReference>
<dbReference type="STRING" id="1169540.A0A0G4ELB7"/>
<feature type="region of interest" description="Disordered" evidence="5">
    <location>
        <begin position="578"/>
        <end position="612"/>
    </location>
</feature>
<dbReference type="GO" id="GO:0008236">
    <property type="term" value="F:serine-type peptidase activity"/>
    <property type="evidence" value="ECO:0007669"/>
    <property type="project" value="UniProtKB-KW"/>
</dbReference>
<dbReference type="EMBL" id="CDMY01000265">
    <property type="protein sequence ID" value="CEL98207.1"/>
    <property type="molecule type" value="Genomic_DNA"/>
</dbReference>
<feature type="transmembrane region" description="Helical" evidence="6">
    <location>
        <begin position="30"/>
        <end position="54"/>
    </location>
</feature>
<dbReference type="InterPro" id="IPR005151">
    <property type="entry name" value="Tail-specific_protease"/>
</dbReference>
<dbReference type="OMA" id="IMKATTN"/>
<dbReference type="InterPro" id="IPR041489">
    <property type="entry name" value="PDZ_6"/>
</dbReference>
<name>A0A0G4ELB7_VITBC</name>
<comment type="similarity">
    <text evidence="1">Belongs to the peptidase S41A family.</text>
</comment>
<feature type="region of interest" description="Disordered" evidence="5">
    <location>
        <begin position="1"/>
        <end position="24"/>
    </location>
</feature>
<evidence type="ECO:0000313" key="8">
    <source>
        <dbReference type="EMBL" id="CEL98207.1"/>
    </source>
</evidence>
<accession>A0A0G4ELB7</accession>
<evidence type="ECO:0000256" key="3">
    <source>
        <dbReference type="ARBA" id="ARBA00022801"/>
    </source>
</evidence>
<evidence type="ECO:0000256" key="2">
    <source>
        <dbReference type="ARBA" id="ARBA00022670"/>
    </source>
</evidence>
<proteinExistence type="inferred from homology"/>
<dbReference type="SUPFAM" id="SSF50156">
    <property type="entry name" value="PDZ domain-like"/>
    <property type="match status" value="1"/>
</dbReference>
<sequence length="612" mass="67094">MLQGHPYPTVMRNDQGGSRRPGRRRSFTRAAVLVVVHSLLSVPTALSAGAAAFAPHPAAPLHRIRERLPRPAAALACTQPRRTASFTLRSLRDGESDESKGPAEGWEGRLESLRRAAMSALLLLAFSLFPTFPSIASVDQPSLSLPSTSTSAPSFLISSAPPAATEPQSDVIDEAWELLRKYYLDRTYNGLDWQGVKDRYRGISSKYRVAWKDRGQLVNDMVKELDDPYTRWIDQKKYLEIQKFDILGVGAPLTKTEGKNGDVIFYSAPVPNSAAEKAGIQKNDVVIAINDVPLKGRSPFDILKILDDAEGDKLVLKVQPAQGDPQQPPIVLELPRVRNDLSNPVIAALRTVKDPDTKQDKKIGYLKLQQFDAVAKERMKEALVQMEKEGADAYVLDLRSNQGGNFQSAVSMSSLFMADKTICWLADGEGEVLEFKSERGKVITRDPLVLWTDELTASASEVLTGALRDNCRAVTMGRKTYGKGLVQAVYGLQDGSGLVMTIARYIRPSGEDLNGRGITPDIQATYPAGIWSLGGLAPPDFQDVSKVDFSQAISFAEKADNGMCPTADTQDVKTYLKEHPFKSSKRLQQQQQQQEDGSKAPAKGQQIAVAIK</sequence>
<dbReference type="Pfam" id="PF14684">
    <property type="entry name" value="Tricorn_C1"/>
    <property type="match status" value="1"/>
</dbReference>
<reference evidence="8 9" key="1">
    <citation type="submission" date="2014-11" db="EMBL/GenBank/DDBJ databases">
        <authorList>
            <person name="Zhu J."/>
            <person name="Qi W."/>
            <person name="Song R."/>
        </authorList>
    </citation>
    <scope>NUCLEOTIDE SEQUENCE [LARGE SCALE GENOMIC DNA]</scope>
</reference>
<keyword evidence="4" id="KW-0720">Serine protease</keyword>
<dbReference type="VEuPathDB" id="CryptoDB:Vbra_7856"/>
<dbReference type="PANTHER" id="PTHR32060:SF22">
    <property type="entry name" value="CARBOXYL-TERMINAL-PROCESSING PEPTIDASE 3, CHLOROPLASTIC"/>
    <property type="match status" value="1"/>
</dbReference>
<organism evidence="8 9">
    <name type="scientific">Vitrella brassicaformis (strain CCMP3155)</name>
    <dbReference type="NCBI Taxonomy" id="1169540"/>
    <lineage>
        <taxon>Eukaryota</taxon>
        <taxon>Sar</taxon>
        <taxon>Alveolata</taxon>
        <taxon>Colpodellida</taxon>
        <taxon>Vitrellaceae</taxon>
        <taxon>Vitrella</taxon>
    </lineage>
</organism>
<dbReference type="InterPro" id="IPR028204">
    <property type="entry name" value="Tricorn_C1"/>
</dbReference>
<keyword evidence="9" id="KW-1185">Reference proteome</keyword>
<dbReference type="InterPro" id="IPR036034">
    <property type="entry name" value="PDZ_sf"/>
</dbReference>
<gene>
    <name evidence="8" type="ORF">Vbra_7856</name>
</gene>
<evidence type="ECO:0000256" key="4">
    <source>
        <dbReference type="ARBA" id="ARBA00022825"/>
    </source>
</evidence>
<dbReference type="GO" id="GO:0004175">
    <property type="term" value="F:endopeptidase activity"/>
    <property type="evidence" value="ECO:0007669"/>
    <property type="project" value="TreeGrafter"/>
</dbReference>
<dbReference type="PANTHER" id="PTHR32060">
    <property type="entry name" value="TAIL-SPECIFIC PROTEASE"/>
    <property type="match status" value="1"/>
</dbReference>
<dbReference type="Gene3D" id="3.90.226.10">
    <property type="entry name" value="2-enoyl-CoA Hydratase, Chain A, domain 1"/>
    <property type="match status" value="1"/>
</dbReference>
<evidence type="ECO:0000313" key="9">
    <source>
        <dbReference type="Proteomes" id="UP000041254"/>
    </source>
</evidence>
<dbReference type="InterPro" id="IPR004447">
    <property type="entry name" value="Peptidase_S41A"/>
</dbReference>
<dbReference type="Pfam" id="PF17820">
    <property type="entry name" value="PDZ_6"/>
    <property type="match status" value="1"/>
</dbReference>
<evidence type="ECO:0000256" key="5">
    <source>
        <dbReference type="SAM" id="MobiDB-lite"/>
    </source>
</evidence>
<dbReference type="NCBIfam" id="TIGR00225">
    <property type="entry name" value="prc"/>
    <property type="match status" value="1"/>
</dbReference>
<dbReference type="Pfam" id="PF03572">
    <property type="entry name" value="Peptidase_S41"/>
    <property type="match status" value="1"/>
</dbReference>
<dbReference type="InterPro" id="IPR029045">
    <property type="entry name" value="ClpP/crotonase-like_dom_sf"/>
</dbReference>
<dbReference type="Proteomes" id="UP000041254">
    <property type="component" value="Unassembled WGS sequence"/>
</dbReference>
<dbReference type="SMART" id="SM00245">
    <property type="entry name" value="TSPc"/>
    <property type="match status" value="1"/>
</dbReference>
<dbReference type="CDD" id="cd07560">
    <property type="entry name" value="Peptidase_S41_CPP"/>
    <property type="match status" value="1"/>
</dbReference>
<dbReference type="InterPro" id="IPR001478">
    <property type="entry name" value="PDZ"/>
</dbReference>
<keyword evidence="6" id="KW-1133">Transmembrane helix</keyword>
<keyword evidence="2" id="KW-0645">Protease</keyword>
<dbReference type="SUPFAM" id="SSF52096">
    <property type="entry name" value="ClpP/crotonase"/>
    <property type="match status" value="1"/>
</dbReference>
<dbReference type="GO" id="GO:0006508">
    <property type="term" value="P:proteolysis"/>
    <property type="evidence" value="ECO:0007669"/>
    <property type="project" value="UniProtKB-KW"/>
</dbReference>
<dbReference type="OrthoDB" id="43580at2759"/>
<dbReference type="AlphaFoldDB" id="A0A0G4ELB7"/>
<dbReference type="Gene3D" id="2.30.42.10">
    <property type="match status" value="1"/>
</dbReference>
<dbReference type="PhylomeDB" id="A0A0G4ELB7"/>
<protein>
    <recommendedName>
        <fullName evidence="7">PDZ domain-containing protein</fullName>
    </recommendedName>
</protein>
<keyword evidence="3" id="KW-0378">Hydrolase</keyword>
<evidence type="ECO:0000256" key="6">
    <source>
        <dbReference type="SAM" id="Phobius"/>
    </source>
</evidence>
<dbReference type="InParanoid" id="A0A0G4ELB7"/>
<keyword evidence="6" id="KW-0812">Transmembrane</keyword>